<feature type="transmembrane region" description="Helical" evidence="1">
    <location>
        <begin position="86"/>
        <end position="104"/>
    </location>
</feature>
<dbReference type="RefSeq" id="WP_004780847.1">
    <property type="nucleotide sequence ID" value="NZ_KB849398.1"/>
</dbReference>
<keyword evidence="3" id="KW-1185">Reference proteome</keyword>
<keyword evidence="1" id="KW-0812">Transmembrane</keyword>
<accession>N8WZM5</accession>
<dbReference type="Proteomes" id="UP000013070">
    <property type="component" value="Unassembled WGS sequence"/>
</dbReference>
<comment type="caution">
    <text evidence="2">The sequence shown here is derived from an EMBL/GenBank/DDBJ whole genome shotgun (WGS) entry which is preliminary data.</text>
</comment>
<evidence type="ECO:0008006" key="4">
    <source>
        <dbReference type="Google" id="ProtNLM"/>
    </source>
</evidence>
<evidence type="ECO:0000256" key="1">
    <source>
        <dbReference type="SAM" id="Phobius"/>
    </source>
</evidence>
<dbReference type="EMBL" id="APPE01000031">
    <property type="protein sequence ID" value="ENV00365.1"/>
    <property type="molecule type" value="Genomic_DNA"/>
</dbReference>
<proteinExistence type="predicted"/>
<dbReference type="Pfam" id="PF16931">
    <property type="entry name" value="Phage_holin_8"/>
    <property type="match status" value="1"/>
</dbReference>
<organism evidence="2 3">
    <name type="scientific">Acinetobacter variabilis</name>
    <dbReference type="NCBI Taxonomy" id="70346"/>
    <lineage>
        <taxon>Bacteria</taxon>
        <taxon>Pseudomonadati</taxon>
        <taxon>Pseudomonadota</taxon>
        <taxon>Gammaproteobacteria</taxon>
        <taxon>Moraxellales</taxon>
        <taxon>Moraxellaceae</taxon>
        <taxon>Acinetobacter</taxon>
    </lineage>
</organism>
<keyword evidence="1" id="KW-1133">Transmembrane helix</keyword>
<dbReference type="eggNOG" id="ENOG5032YF4">
    <property type="taxonomic scope" value="Bacteria"/>
</dbReference>
<feature type="transmembrane region" description="Helical" evidence="1">
    <location>
        <begin position="12"/>
        <end position="40"/>
    </location>
</feature>
<dbReference type="AlphaFoldDB" id="N8WZM5"/>
<name>N8WZM5_9GAMM</name>
<dbReference type="HOGENOM" id="CLU_136127_2_1_6"/>
<feature type="transmembrane region" description="Helical" evidence="1">
    <location>
        <begin position="47"/>
        <end position="66"/>
    </location>
</feature>
<gene>
    <name evidence="2" type="ORF">F969_00596</name>
</gene>
<reference evidence="2 3" key="1">
    <citation type="submission" date="2013-02" db="EMBL/GenBank/DDBJ databases">
        <title>The Genome Sequence of Acinetobacter sp. NIPH 899.</title>
        <authorList>
            <consortium name="The Broad Institute Genome Sequencing Platform"/>
            <consortium name="The Broad Institute Genome Sequencing Center for Infectious Disease"/>
            <person name="Cerqueira G."/>
            <person name="Feldgarden M."/>
            <person name="Courvalin P."/>
            <person name="Perichon B."/>
            <person name="Grillot-Courvalin C."/>
            <person name="Clermont D."/>
            <person name="Rocha E."/>
            <person name="Yoon E.-J."/>
            <person name="Nemec A."/>
            <person name="Walker B."/>
            <person name="Young S.K."/>
            <person name="Zeng Q."/>
            <person name="Gargeya S."/>
            <person name="Fitzgerald M."/>
            <person name="Haas B."/>
            <person name="Abouelleil A."/>
            <person name="Alvarado L."/>
            <person name="Arachchi H.M."/>
            <person name="Berlin A.M."/>
            <person name="Chapman S.B."/>
            <person name="Dewar J."/>
            <person name="Goldberg J."/>
            <person name="Griggs A."/>
            <person name="Gujja S."/>
            <person name="Hansen M."/>
            <person name="Howarth C."/>
            <person name="Imamovic A."/>
            <person name="Larimer J."/>
            <person name="McCowan C."/>
            <person name="Murphy C."/>
            <person name="Neiman D."/>
            <person name="Pearson M."/>
            <person name="Priest M."/>
            <person name="Roberts A."/>
            <person name="Saif S."/>
            <person name="Shea T."/>
            <person name="Sisk P."/>
            <person name="Sykes S."/>
            <person name="Wortman J."/>
            <person name="Nusbaum C."/>
            <person name="Birren B."/>
        </authorList>
    </citation>
    <scope>NUCLEOTIDE SEQUENCE [LARGE SCALE GENOMIC DNA]</scope>
    <source>
        <strain evidence="2 3">NIPH 899</strain>
    </source>
</reference>
<evidence type="ECO:0000313" key="2">
    <source>
        <dbReference type="EMBL" id="ENV00365.1"/>
    </source>
</evidence>
<protein>
    <recommendedName>
        <fullName evidence="4">Phage holin</fullName>
    </recommendedName>
</protein>
<sequence length="139" mass="14735">MTEPASASGATVAAGVGLASLLPFVNGDALIGAVLGAAVVAIHTKDVVWYLKIVGLFLSSLCGYFFAPDAQVLINIFISKFFGFELKSIAVVSCLLAVVSVPFLKKLSDWAYRFDLAGAIDSHIEKRIAAKKGKDNKEE</sequence>
<keyword evidence="1" id="KW-0472">Membrane</keyword>
<evidence type="ECO:0000313" key="3">
    <source>
        <dbReference type="Proteomes" id="UP000013070"/>
    </source>
</evidence>
<dbReference type="InterPro" id="IPR032637">
    <property type="entry name" value="Phage_holin-like"/>
</dbReference>